<dbReference type="AlphaFoldDB" id="A0A3M6UJ49"/>
<comment type="caution">
    <text evidence="2">The sequence shown here is derived from an EMBL/GenBank/DDBJ whole genome shotgun (WGS) entry which is preliminary data.</text>
</comment>
<feature type="domain" description="Peptidase M24 C-terminal" evidence="1">
    <location>
        <begin position="47"/>
        <end position="100"/>
    </location>
</feature>
<dbReference type="PANTHER" id="PTHR43763">
    <property type="entry name" value="XAA-PRO AMINOPEPTIDASE 1"/>
    <property type="match status" value="1"/>
</dbReference>
<evidence type="ECO:0000313" key="2">
    <source>
        <dbReference type="EMBL" id="RMX53682.1"/>
    </source>
</evidence>
<sequence length="101" mass="12064">MLHQQNIKQASTSMMLEGFLSEMRRRSKIRGKKKVPLQSVAKEQSLPFQRKLIDVSLLSKSQVDWLNKYHERTREVIGAELRRRKREMALKWLMKETEPLK</sequence>
<protein>
    <recommendedName>
        <fullName evidence="1">Peptidase M24 C-terminal domain-containing protein</fullName>
    </recommendedName>
</protein>
<evidence type="ECO:0000313" key="3">
    <source>
        <dbReference type="Proteomes" id="UP000275408"/>
    </source>
</evidence>
<gene>
    <name evidence="2" type="ORF">pdam_00000474</name>
</gene>
<dbReference type="EMBL" id="RCHS01001413">
    <property type="protein sequence ID" value="RMX53682.1"/>
    <property type="molecule type" value="Genomic_DNA"/>
</dbReference>
<dbReference type="Pfam" id="PF16188">
    <property type="entry name" value="Peptidase_M24_C"/>
    <property type="match status" value="1"/>
</dbReference>
<dbReference type="InterPro" id="IPR032416">
    <property type="entry name" value="Peptidase_M24_C"/>
</dbReference>
<dbReference type="STRING" id="46731.A0A3M6UJ49"/>
<evidence type="ECO:0000259" key="1">
    <source>
        <dbReference type="Pfam" id="PF16188"/>
    </source>
</evidence>
<accession>A0A3M6UJ49</accession>
<dbReference type="Proteomes" id="UP000275408">
    <property type="component" value="Unassembled WGS sequence"/>
</dbReference>
<proteinExistence type="predicted"/>
<dbReference type="OrthoDB" id="9995434at2759"/>
<dbReference type="InterPro" id="IPR050422">
    <property type="entry name" value="X-Pro_aminopeptidase_P"/>
</dbReference>
<organism evidence="2 3">
    <name type="scientific">Pocillopora damicornis</name>
    <name type="common">Cauliflower coral</name>
    <name type="synonym">Millepora damicornis</name>
    <dbReference type="NCBI Taxonomy" id="46731"/>
    <lineage>
        <taxon>Eukaryota</taxon>
        <taxon>Metazoa</taxon>
        <taxon>Cnidaria</taxon>
        <taxon>Anthozoa</taxon>
        <taxon>Hexacorallia</taxon>
        <taxon>Scleractinia</taxon>
        <taxon>Astrocoeniina</taxon>
        <taxon>Pocilloporidae</taxon>
        <taxon>Pocillopora</taxon>
    </lineage>
</organism>
<reference evidence="2 3" key="1">
    <citation type="journal article" date="2018" name="Sci. Rep.">
        <title>Comparative analysis of the Pocillopora damicornis genome highlights role of immune system in coral evolution.</title>
        <authorList>
            <person name="Cunning R."/>
            <person name="Bay R.A."/>
            <person name="Gillette P."/>
            <person name="Baker A.C."/>
            <person name="Traylor-Knowles N."/>
        </authorList>
    </citation>
    <scope>NUCLEOTIDE SEQUENCE [LARGE SCALE GENOMIC DNA]</scope>
    <source>
        <strain evidence="2">RSMAS</strain>
        <tissue evidence="2">Whole animal</tissue>
    </source>
</reference>
<keyword evidence="3" id="KW-1185">Reference proteome</keyword>
<dbReference type="PANTHER" id="PTHR43763:SF6">
    <property type="entry name" value="XAA-PRO AMINOPEPTIDASE 1"/>
    <property type="match status" value="1"/>
</dbReference>
<dbReference type="InterPro" id="IPR036005">
    <property type="entry name" value="Creatinase/aminopeptidase-like"/>
</dbReference>
<name>A0A3M6UJ49_POCDA</name>
<dbReference type="Gene3D" id="3.90.230.10">
    <property type="entry name" value="Creatinase/methionine aminopeptidase superfamily"/>
    <property type="match status" value="1"/>
</dbReference>